<dbReference type="RefSeq" id="WP_081143061.1">
    <property type="nucleotide sequence ID" value="NZ_CP015363.1"/>
</dbReference>
<keyword evidence="2" id="KW-0489">Methyltransferase</keyword>
<dbReference type="Pfam" id="PF13847">
    <property type="entry name" value="Methyltransf_31"/>
    <property type="match status" value="1"/>
</dbReference>
<dbReference type="KEGG" id="fai:FAD_1729"/>
<feature type="domain" description="Methyltransferase" evidence="1">
    <location>
        <begin position="41"/>
        <end position="175"/>
    </location>
</feature>
<reference evidence="2 4" key="1">
    <citation type="submission" date="2011-10" db="EMBL/GenBank/DDBJ databases">
        <title>Metabolic and evolutionary patterns in the extreme acidophile Ferroplasma acidiphilum.</title>
        <authorList>
            <person name="Golyshina O.V."/>
            <person name="Kozyavkin S.A."/>
            <person name="Tatusov R.L."/>
            <person name="Slesarev A.I."/>
            <person name="Golyshin P.N."/>
        </authorList>
    </citation>
    <scope>NUCLEOTIDE SEQUENCE [LARGE SCALE GENOMIC DNA]</scope>
    <source>
        <strain evidence="2">Berkeley</strain>
        <strain evidence="4">Y</strain>
    </source>
</reference>
<evidence type="ECO:0000259" key="1">
    <source>
        <dbReference type="Pfam" id="PF13847"/>
    </source>
</evidence>
<dbReference type="EMBL" id="CP015363">
    <property type="protein sequence ID" value="ARD85568.1"/>
    <property type="molecule type" value="Genomic_DNA"/>
</dbReference>
<keyword evidence="2" id="KW-0808">Transferase</keyword>
<dbReference type="SUPFAM" id="SSF53335">
    <property type="entry name" value="S-adenosyl-L-methionine-dependent methyltransferases"/>
    <property type="match status" value="1"/>
</dbReference>
<name>A0A1V0N5Z0_9ARCH</name>
<dbReference type="PANTHER" id="PTHR43591">
    <property type="entry name" value="METHYLTRANSFERASE"/>
    <property type="match status" value="1"/>
</dbReference>
<organism evidence="2 4">
    <name type="scientific">Ferroplasma acidiphilum</name>
    <dbReference type="NCBI Taxonomy" id="74969"/>
    <lineage>
        <taxon>Archaea</taxon>
        <taxon>Methanobacteriati</taxon>
        <taxon>Thermoplasmatota</taxon>
        <taxon>Thermoplasmata</taxon>
        <taxon>Thermoplasmatales</taxon>
        <taxon>Ferroplasmaceae</taxon>
        <taxon>Ferroplasma</taxon>
    </lineage>
</organism>
<dbReference type="GO" id="GO:0032259">
    <property type="term" value="P:methylation"/>
    <property type="evidence" value="ECO:0007669"/>
    <property type="project" value="UniProtKB-KW"/>
</dbReference>
<dbReference type="Proteomes" id="UP000546917">
    <property type="component" value="Unassembled WGS sequence"/>
</dbReference>
<dbReference type="CDD" id="cd02440">
    <property type="entry name" value="AdoMet_MTases"/>
    <property type="match status" value="1"/>
</dbReference>
<evidence type="ECO:0000313" key="4">
    <source>
        <dbReference type="Proteomes" id="UP000192050"/>
    </source>
</evidence>
<dbReference type="Gene3D" id="3.40.50.150">
    <property type="entry name" value="Vaccinia Virus protein VP39"/>
    <property type="match status" value="1"/>
</dbReference>
<gene>
    <name evidence="2" type="ORF">FAD_1729</name>
    <name evidence="3" type="ORF">HLB00_00200</name>
</gene>
<dbReference type="AlphaFoldDB" id="A0A1V0N5Z0"/>
<dbReference type="STRING" id="74969.FAD_1729"/>
<dbReference type="Proteomes" id="UP000192050">
    <property type="component" value="Chromosome"/>
</dbReference>
<dbReference type="GeneID" id="84218350"/>
<keyword evidence="4" id="KW-1185">Reference proteome</keyword>
<dbReference type="EMBL" id="JABGBP010000007">
    <property type="protein sequence ID" value="NOL59259.1"/>
    <property type="molecule type" value="Genomic_DNA"/>
</dbReference>
<dbReference type="GO" id="GO:0008168">
    <property type="term" value="F:methyltransferase activity"/>
    <property type="evidence" value="ECO:0007669"/>
    <property type="project" value="UniProtKB-KW"/>
</dbReference>
<accession>A0A1V0N5Z0</accession>
<dbReference type="InterPro" id="IPR029063">
    <property type="entry name" value="SAM-dependent_MTases_sf"/>
</dbReference>
<evidence type="ECO:0000313" key="3">
    <source>
        <dbReference type="EMBL" id="NOL59259.1"/>
    </source>
</evidence>
<sequence length="251" mass="28608">MDKYSNTKEFFSKNSENYAKSQSHAKDRDLDILMEMLSPQAGMIGLDAATGSGFTAIRLAKKIGKVYALDMVDNMLLETAKLAEENGLHNVFPVKGYVDSMPFENEKFDIVTCRRAAHHFDDKDEFASEAFRVLKANGMIGIDDMTVPDSIINDLNEVERIRDHSHMYAASTDGWIRILSRAGFTGLKYKVYSRRVSFEQWLYPVEINSPEGKKSLEYFQNARDEFLSSIQWDGKSFQKSWVVITGVKEIQ</sequence>
<proteinExistence type="predicted"/>
<reference evidence="3 5" key="2">
    <citation type="submission" date="2020-05" db="EMBL/GenBank/DDBJ databases">
        <authorList>
            <person name="Zhang R."/>
        </authorList>
    </citation>
    <scope>NUCLEOTIDE SEQUENCE [LARGE SCALE GENOMIC DNA]</scope>
    <source>
        <strain evidence="3 5">DSM 28986</strain>
    </source>
</reference>
<dbReference type="OrthoDB" id="57427at2157"/>
<protein>
    <submittedName>
        <fullName evidence="3">Methyltransferase domain-containing protein</fullName>
    </submittedName>
    <submittedName>
        <fullName evidence="2">SAM-dependent methyltransferase</fullName>
    </submittedName>
</protein>
<evidence type="ECO:0000313" key="5">
    <source>
        <dbReference type="Proteomes" id="UP000546917"/>
    </source>
</evidence>
<dbReference type="InterPro" id="IPR025714">
    <property type="entry name" value="Methyltranfer_dom"/>
</dbReference>
<evidence type="ECO:0000313" key="2">
    <source>
        <dbReference type="EMBL" id="ARD85568.1"/>
    </source>
</evidence>